<proteinExistence type="predicted"/>
<gene>
    <name evidence="2" type="ORF">MGWOODY_Mmi2208</name>
</gene>
<evidence type="ECO:0000313" key="2">
    <source>
        <dbReference type="EMBL" id="CUV10368.1"/>
    </source>
</evidence>
<dbReference type="Pfam" id="PF18723">
    <property type="entry name" value="HMUDK_hel"/>
    <property type="match status" value="1"/>
</dbReference>
<protein>
    <recommendedName>
        <fullName evidence="1">5-hmdU DNA kinase helical domain-containing protein</fullName>
    </recommendedName>
</protein>
<sequence>MNEFHNPYATALDGLVLDDPVSAFFDFCRERENIRLEREMGSPKPWTDDPIFQKGRFLNVFREDDRGSKAILRFARSLEKDLSALIHALFFARWCNRQETLDKLSIKILSKPKESREKLETLDPWCNVTAYPVEPVHWEGIQYSRLDAATILFGEIKESLTETITTAQRDVIKATNAVNALFRMQNDFPIFMAIIDLAWFRPDIIDPGSHVPTGIGAVAYLDRLQTHFDLDDHQKTCDRMIALQKEYWPEAKRAFQPIDIEYLSCECRKYYSYVNETKQFEGKNVFRPKLPIDK</sequence>
<dbReference type="InterPro" id="IPR040684">
    <property type="entry name" value="HMUDK_hel"/>
</dbReference>
<name>A0A160VHQ1_9ZZZZ</name>
<dbReference type="AlphaFoldDB" id="A0A160VHQ1"/>
<feature type="domain" description="5-hmdU DNA kinase helical" evidence="1">
    <location>
        <begin position="22"/>
        <end position="272"/>
    </location>
</feature>
<organism evidence="2">
    <name type="scientific">hydrothermal vent metagenome</name>
    <dbReference type="NCBI Taxonomy" id="652676"/>
    <lineage>
        <taxon>unclassified sequences</taxon>
        <taxon>metagenomes</taxon>
        <taxon>ecological metagenomes</taxon>
    </lineage>
</organism>
<dbReference type="EMBL" id="FAXC01000405">
    <property type="protein sequence ID" value="CUV10368.1"/>
    <property type="molecule type" value="Genomic_DNA"/>
</dbReference>
<accession>A0A160VHQ1</accession>
<reference evidence="2" key="1">
    <citation type="submission" date="2015-10" db="EMBL/GenBank/DDBJ databases">
        <authorList>
            <person name="Gilbert D.G."/>
        </authorList>
    </citation>
    <scope>NUCLEOTIDE SEQUENCE</scope>
</reference>
<evidence type="ECO:0000259" key="1">
    <source>
        <dbReference type="Pfam" id="PF18723"/>
    </source>
</evidence>